<dbReference type="AlphaFoldDB" id="A0AA40BUI1"/>
<dbReference type="Proteomes" id="UP001175000">
    <property type="component" value="Unassembled WGS sequence"/>
</dbReference>
<dbReference type="InterPro" id="IPR035899">
    <property type="entry name" value="DBL_dom_sf"/>
</dbReference>
<dbReference type="EMBL" id="JAULSU010000006">
    <property type="protein sequence ID" value="KAK0614075.1"/>
    <property type="molecule type" value="Genomic_DNA"/>
</dbReference>
<proteinExistence type="predicted"/>
<evidence type="ECO:0000313" key="2">
    <source>
        <dbReference type="Proteomes" id="UP001175000"/>
    </source>
</evidence>
<dbReference type="GO" id="GO:0005737">
    <property type="term" value="C:cytoplasm"/>
    <property type="evidence" value="ECO:0007669"/>
    <property type="project" value="TreeGrafter"/>
</dbReference>
<comment type="caution">
    <text evidence="1">The sequence shown here is derived from an EMBL/GenBank/DDBJ whole genome shotgun (WGS) entry which is preliminary data.</text>
</comment>
<name>A0AA40BUI1_9PEZI</name>
<dbReference type="GO" id="GO:0000935">
    <property type="term" value="C:division septum"/>
    <property type="evidence" value="ECO:0007669"/>
    <property type="project" value="TreeGrafter"/>
</dbReference>
<dbReference type="PANTHER" id="PTHR47339">
    <property type="entry name" value="CELL DIVISION CONTROL PROTEIN 24"/>
    <property type="match status" value="1"/>
</dbReference>
<dbReference type="GO" id="GO:0005634">
    <property type="term" value="C:nucleus"/>
    <property type="evidence" value="ECO:0007669"/>
    <property type="project" value="TreeGrafter"/>
</dbReference>
<sequence>MLKNGDAGFLRALDVMKGVLAAKPEPAIVIPPDRFHGLIRSKRGFFGKTPFSDDVVEDFIAQERLFFHQLEDLPTVEKQMRILNLLVKERLSAIFTPLQKYIDIQLKFLVDIEENLLKSPDSQRWSPAFQDWAKNTELYGKLITSETRTKGILRARLGSEDSGRDFSPQFDAIAACFKLVSLPVLTMLGHMEFLDNMELQIEEPDEARSSDIAKSRTTLIEARDRISRTVKREDLSDVLLRLKRDMVDWKRLDVDQFGELLMYDAKVEMLHIAGTRLFVSSISIHEMSIADHHRSRIRHVRCTPLRRYSF</sequence>
<organism evidence="1 2">
    <name type="scientific">Immersiella caudata</name>
    <dbReference type="NCBI Taxonomy" id="314043"/>
    <lineage>
        <taxon>Eukaryota</taxon>
        <taxon>Fungi</taxon>
        <taxon>Dikarya</taxon>
        <taxon>Ascomycota</taxon>
        <taxon>Pezizomycotina</taxon>
        <taxon>Sordariomycetes</taxon>
        <taxon>Sordariomycetidae</taxon>
        <taxon>Sordariales</taxon>
        <taxon>Lasiosphaeriaceae</taxon>
        <taxon>Immersiella</taxon>
    </lineage>
</organism>
<dbReference type="GO" id="GO:0031106">
    <property type="term" value="P:septin ring organization"/>
    <property type="evidence" value="ECO:0007669"/>
    <property type="project" value="TreeGrafter"/>
</dbReference>
<protein>
    <recommendedName>
        <fullName evidence="3">DH domain-containing protein</fullName>
    </recommendedName>
</protein>
<gene>
    <name evidence="1" type="ORF">B0T14DRAFT_295006</name>
</gene>
<dbReference type="SUPFAM" id="SSF48065">
    <property type="entry name" value="DBL homology domain (DH-domain)"/>
    <property type="match status" value="1"/>
</dbReference>
<reference evidence="1" key="1">
    <citation type="submission" date="2023-06" db="EMBL/GenBank/DDBJ databases">
        <title>Genome-scale phylogeny and comparative genomics of the fungal order Sordariales.</title>
        <authorList>
            <consortium name="Lawrence Berkeley National Laboratory"/>
            <person name="Hensen N."/>
            <person name="Bonometti L."/>
            <person name="Westerberg I."/>
            <person name="Brannstrom I.O."/>
            <person name="Guillou S."/>
            <person name="Cros-Aarteil S."/>
            <person name="Calhoun S."/>
            <person name="Haridas S."/>
            <person name="Kuo A."/>
            <person name="Mondo S."/>
            <person name="Pangilinan J."/>
            <person name="Riley R."/>
            <person name="Labutti K."/>
            <person name="Andreopoulos B."/>
            <person name="Lipzen A."/>
            <person name="Chen C."/>
            <person name="Yanf M."/>
            <person name="Daum C."/>
            <person name="Ng V."/>
            <person name="Clum A."/>
            <person name="Steindorff A."/>
            <person name="Ohm R."/>
            <person name="Martin F."/>
            <person name="Silar P."/>
            <person name="Natvig D."/>
            <person name="Lalanne C."/>
            <person name="Gautier V."/>
            <person name="Ament-Velasquez S.L."/>
            <person name="Kruys A."/>
            <person name="Hutchinson M.I."/>
            <person name="Powell A.J."/>
            <person name="Barry K."/>
            <person name="Miller A.N."/>
            <person name="Grigoriev I.V."/>
            <person name="Debuchy R."/>
            <person name="Gladieux P."/>
            <person name="Thoren M.H."/>
            <person name="Johannesson H."/>
        </authorList>
    </citation>
    <scope>NUCLEOTIDE SEQUENCE</scope>
    <source>
        <strain evidence="1">CBS 606.72</strain>
    </source>
</reference>
<dbReference type="Gene3D" id="1.20.900.10">
    <property type="entry name" value="Dbl homology (DH) domain"/>
    <property type="match status" value="1"/>
</dbReference>
<dbReference type="InterPro" id="IPR053026">
    <property type="entry name" value="CDC42_GEF"/>
</dbReference>
<accession>A0AA40BUI1</accession>
<dbReference type="GO" id="GO:0043332">
    <property type="term" value="C:mating projection tip"/>
    <property type="evidence" value="ECO:0007669"/>
    <property type="project" value="TreeGrafter"/>
</dbReference>
<evidence type="ECO:0000313" key="1">
    <source>
        <dbReference type="EMBL" id="KAK0614075.1"/>
    </source>
</evidence>
<dbReference type="GO" id="GO:0030010">
    <property type="term" value="P:establishment of cell polarity"/>
    <property type="evidence" value="ECO:0007669"/>
    <property type="project" value="TreeGrafter"/>
</dbReference>
<dbReference type="PANTHER" id="PTHR47339:SF1">
    <property type="entry name" value="CELL DIVISION CONTROL PROTEIN 24"/>
    <property type="match status" value="1"/>
</dbReference>
<keyword evidence="2" id="KW-1185">Reference proteome</keyword>
<evidence type="ECO:0008006" key="3">
    <source>
        <dbReference type="Google" id="ProtNLM"/>
    </source>
</evidence>